<dbReference type="AlphaFoldDB" id="F3KI05"/>
<dbReference type="InterPro" id="IPR052048">
    <property type="entry name" value="ST_Response_Regulator"/>
</dbReference>
<gene>
    <name evidence="2" type="ORF">Nlim_0096</name>
</gene>
<dbReference type="HOGENOM" id="CLU_000445_69_15_2"/>
<organism evidence="2">
    <name type="scientific">Candidatus Nitrosarchaeum limnium SFB1</name>
    <dbReference type="NCBI Taxonomy" id="886738"/>
    <lineage>
        <taxon>Archaea</taxon>
        <taxon>Nitrososphaerota</taxon>
        <taxon>Nitrososphaeria</taxon>
        <taxon>Nitrosopumilales</taxon>
        <taxon>Nitrosopumilaceae</taxon>
        <taxon>Nitrosarchaeum</taxon>
    </lineage>
</organism>
<dbReference type="Gene3D" id="3.40.50.2300">
    <property type="match status" value="1"/>
</dbReference>
<dbReference type="PANTHER" id="PTHR43228">
    <property type="entry name" value="TWO-COMPONENT RESPONSE REGULATOR"/>
    <property type="match status" value="1"/>
</dbReference>
<dbReference type="SUPFAM" id="SSF52172">
    <property type="entry name" value="CheY-like"/>
    <property type="match status" value="1"/>
</dbReference>
<reference evidence="2" key="1">
    <citation type="journal article" date="2011" name="PLoS ONE">
        <title>Genome of a low-salinity ammonia-oxidizing archaeon determined by single-cell and metagenomic analysis.</title>
        <authorList>
            <person name="Blainey P.C."/>
            <person name="Mosier A.C."/>
            <person name="Potanina A."/>
            <person name="Francis C.A."/>
            <person name="Quake S.R."/>
        </authorList>
    </citation>
    <scope>NUCLEOTIDE SEQUENCE [LARGE SCALE GENOMIC DNA]</scope>
    <source>
        <strain evidence="2">SFB1</strain>
    </source>
</reference>
<name>F3KI05_9ARCH</name>
<dbReference type="GO" id="GO:0000160">
    <property type="term" value="P:phosphorelay signal transduction system"/>
    <property type="evidence" value="ECO:0007669"/>
    <property type="project" value="InterPro"/>
</dbReference>
<dbReference type="EMBL" id="AEGP01000014">
    <property type="protein sequence ID" value="EGG43046.1"/>
    <property type="molecule type" value="Genomic_DNA"/>
</dbReference>
<dbReference type="InterPro" id="IPR001789">
    <property type="entry name" value="Sig_transdc_resp-reg_receiver"/>
</dbReference>
<dbReference type="Pfam" id="PF00072">
    <property type="entry name" value="Response_reg"/>
    <property type="match status" value="1"/>
</dbReference>
<evidence type="ECO:0000259" key="1">
    <source>
        <dbReference type="PROSITE" id="PS50110"/>
    </source>
</evidence>
<dbReference type="InterPro" id="IPR011006">
    <property type="entry name" value="CheY-like_superfamily"/>
</dbReference>
<protein>
    <submittedName>
        <fullName evidence="2">CheY-like receiver</fullName>
    </submittedName>
</protein>
<dbReference type="STRING" id="886738.Nlim_0096"/>
<dbReference type="SMART" id="SM00448">
    <property type="entry name" value="REC"/>
    <property type="match status" value="1"/>
</dbReference>
<evidence type="ECO:0000313" key="2">
    <source>
        <dbReference type="EMBL" id="EGG43046.1"/>
    </source>
</evidence>
<dbReference type="Proteomes" id="UP000004348">
    <property type="component" value="Chromosome"/>
</dbReference>
<sequence length="124" mass="13924">MGITAIIIEDDCELCEVEKELLELNDIVVLAIGNNGQEAVELYQKFKPDIVLMDVRMPNYDGIYGLENIRKFDPKSKIIMITAESNDGTIQKINELKASALILKPFDASKLFKTIDGLFSKTEI</sequence>
<dbReference type="PROSITE" id="PS50110">
    <property type="entry name" value="RESPONSE_REGULATORY"/>
    <property type="match status" value="1"/>
</dbReference>
<proteinExistence type="predicted"/>
<comment type="caution">
    <text evidence="2">The sequence shown here is derived from an EMBL/GenBank/DDBJ whole genome shotgun (WGS) entry which is preliminary data.</text>
</comment>
<dbReference type="PANTHER" id="PTHR43228:SF1">
    <property type="entry name" value="TWO-COMPONENT RESPONSE REGULATOR ARR22"/>
    <property type="match status" value="1"/>
</dbReference>
<feature type="domain" description="Response regulatory" evidence="1">
    <location>
        <begin position="4"/>
        <end position="119"/>
    </location>
</feature>
<accession>F3KI05</accession>